<dbReference type="Pfam" id="PF21863">
    <property type="entry name" value="HTH_67"/>
    <property type="match status" value="1"/>
</dbReference>
<gene>
    <name evidence="1" type="ORF">OU415_18965</name>
</gene>
<name>A0ABT4V0Q1_9PSEU</name>
<evidence type="ECO:0008006" key="3">
    <source>
        <dbReference type="Google" id="ProtNLM"/>
    </source>
</evidence>
<sequence length="284" mass="30432">MTKIARQAKNALEVIHSMIYFAPEAADGFAALGLERGRMSYYAGRAAAMGPVGPGPVAATFYNFNPESVAASIPRAWSIASPSAVLDARLRAADAALRRMLGDVSSAAIAEAAELAREASQGCTPEGKPLYAAHADLDWPDEPHLQLWHAATLLREFRGDAHIAALQRAELSGVQALVLHSSTGEGFKPSAARELREWSESQWAQAEQELRERGLISGEGKTSEISEAGNALREEIEAETDAMSMAPWRALGEAKTEALIDNGRQVSRTLLKAGAAPRDLFGRD</sequence>
<comment type="caution">
    <text evidence="1">The sequence shown here is derived from an EMBL/GenBank/DDBJ whole genome shotgun (WGS) entry which is preliminary data.</text>
</comment>
<dbReference type="Proteomes" id="UP001210380">
    <property type="component" value="Unassembled WGS sequence"/>
</dbReference>
<accession>A0ABT4V0Q1</accession>
<keyword evidence="2" id="KW-1185">Reference proteome</keyword>
<evidence type="ECO:0000313" key="1">
    <source>
        <dbReference type="EMBL" id="MDA3627532.1"/>
    </source>
</evidence>
<dbReference type="NCBIfam" id="NF047719">
    <property type="entry name" value="SCO6745_fam_HTH"/>
    <property type="match status" value="1"/>
</dbReference>
<proteinExistence type="predicted"/>
<dbReference type="EMBL" id="JAQGLA010000029">
    <property type="protein sequence ID" value="MDA3627532.1"/>
    <property type="molecule type" value="Genomic_DNA"/>
</dbReference>
<organism evidence="1 2">
    <name type="scientific">Saccharopolyspora oryzae</name>
    <dbReference type="NCBI Taxonomy" id="2997343"/>
    <lineage>
        <taxon>Bacteria</taxon>
        <taxon>Bacillati</taxon>
        <taxon>Actinomycetota</taxon>
        <taxon>Actinomycetes</taxon>
        <taxon>Pseudonocardiales</taxon>
        <taxon>Pseudonocardiaceae</taxon>
        <taxon>Saccharopolyspora</taxon>
    </lineage>
</organism>
<protein>
    <recommendedName>
        <fullName evidence="3">SalK</fullName>
    </recommendedName>
</protein>
<dbReference type="InterPro" id="IPR054058">
    <property type="entry name" value="HTH_67"/>
</dbReference>
<reference evidence="1 2" key="1">
    <citation type="submission" date="2022-11" db="EMBL/GenBank/DDBJ databases">
        <title>Draft genome sequence of Saccharopolyspora sp. WRP15-2 isolated from rhizosphere soils of wild rice in Thailand.</title>
        <authorList>
            <person name="Duangmal K."/>
            <person name="Kammanee S."/>
            <person name="Muangham S."/>
        </authorList>
    </citation>
    <scope>NUCLEOTIDE SEQUENCE [LARGE SCALE GENOMIC DNA]</scope>
    <source>
        <strain evidence="1 2">WRP15-2</strain>
    </source>
</reference>
<evidence type="ECO:0000313" key="2">
    <source>
        <dbReference type="Proteomes" id="UP001210380"/>
    </source>
</evidence>
<dbReference type="RefSeq" id="WP_270950208.1">
    <property type="nucleotide sequence ID" value="NZ_JAQGLA010000029.1"/>
</dbReference>